<dbReference type="NCBIfam" id="NF009222">
    <property type="entry name" value="PRK12570.1"/>
    <property type="match status" value="1"/>
</dbReference>
<dbReference type="GO" id="GO:0016829">
    <property type="term" value="F:lyase activity"/>
    <property type="evidence" value="ECO:0007669"/>
    <property type="project" value="UniProtKB-KW"/>
</dbReference>
<dbReference type="InterPro" id="IPR001347">
    <property type="entry name" value="SIS_dom"/>
</dbReference>
<protein>
    <submittedName>
        <fullName evidence="4">N-acetylmuramic acid 6-phosphate etherase</fullName>
        <ecNumber evidence="4">4.2.1.126</ecNumber>
    </submittedName>
</protein>
<name>A0ABS7BVD6_9BACL</name>
<gene>
    <name evidence="4" type="primary">murQ</name>
    <name evidence="4" type="ORF">K0U00_00835</name>
</gene>
<proteinExistence type="predicted"/>
<dbReference type="Gene3D" id="3.40.50.10490">
    <property type="entry name" value="Glucose-6-phosphate isomerase like protein, domain 1"/>
    <property type="match status" value="1"/>
</dbReference>
<evidence type="ECO:0000313" key="5">
    <source>
        <dbReference type="Proteomes" id="UP001519887"/>
    </source>
</evidence>
<reference evidence="4 5" key="1">
    <citation type="submission" date="2021-07" db="EMBL/GenBank/DDBJ databases">
        <title>Paenibacillus radiodurans sp. nov., isolated from the southeastern edge of Tengger Desert.</title>
        <authorList>
            <person name="Zhang G."/>
        </authorList>
    </citation>
    <scope>NUCLEOTIDE SEQUENCE [LARGE SCALE GENOMIC DNA]</scope>
    <source>
        <strain evidence="4 5">CCM 7311</strain>
    </source>
</reference>
<dbReference type="PANTHER" id="PTHR10088">
    <property type="entry name" value="GLUCOKINASE REGULATORY PROTEIN"/>
    <property type="match status" value="1"/>
</dbReference>
<dbReference type="EMBL" id="JAHZIK010000006">
    <property type="protein sequence ID" value="MBW7452585.1"/>
    <property type="molecule type" value="Genomic_DNA"/>
</dbReference>
<dbReference type="PROSITE" id="PS51464">
    <property type="entry name" value="SIS"/>
    <property type="match status" value="1"/>
</dbReference>
<dbReference type="InterPro" id="IPR005486">
    <property type="entry name" value="Glucokinase_regulatory_CS"/>
</dbReference>
<comment type="caution">
    <text evidence="4">The sequence shown here is derived from an EMBL/GenBank/DDBJ whole genome shotgun (WGS) entry which is preliminary data.</text>
</comment>
<dbReference type="EC" id="4.2.1.126" evidence="4"/>
<dbReference type="NCBIfam" id="TIGR00274">
    <property type="entry name" value="N-acetylmuramic acid 6-phosphate etherase"/>
    <property type="match status" value="1"/>
</dbReference>
<sequence length="226" mass="24140">MDTLQHLVTEQRNERTLDLSELSIKEIIHIMNDEDGKVAEAVRQALPEIEAVIARIVQALEQGGRLVYIGAGTSGRLGVLDASEIPPTFGVDPQTVEALIAGGEGAFVTAVEGAEDDEHQGALDLESRQLNAKDILVGLAASGRTPYVKGALQYARQIGAFTAAVACNRNSILGKYADIAIEVEVGPEVLTGSTRLKAATAQKMILNMLTTTAMIKRGKVYQNLMI</sequence>
<dbReference type="NCBIfam" id="NF003915">
    <property type="entry name" value="PRK05441.1"/>
    <property type="match status" value="1"/>
</dbReference>
<dbReference type="InterPro" id="IPR040190">
    <property type="entry name" value="MURQ/GCKR"/>
</dbReference>
<organism evidence="4 5">
    <name type="scientific">Paenibacillus sepulcri</name>
    <dbReference type="NCBI Taxonomy" id="359917"/>
    <lineage>
        <taxon>Bacteria</taxon>
        <taxon>Bacillati</taxon>
        <taxon>Bacillota</taxon>
        <taxon>Bacilli</taxon>
        <taxon>Bacillales</taxon>
        <taxon>Paenibacillaceae</taxon>
        <taxon>Paenibacillus</taxon>
    </lineage>
</organism>
<feature type="non-terminal residue" evidence="4">
    <location>
        <position position="226"/>
    </location>
</feature>
<evidence type="ECO:0000256" key="1">
    <source>
        <dbReference type="ARBA" id="ARBA00023239"/>
    </source>
</evidence>
<dbReference type="Proteomes" id="UP001519887">
    <property type="component" value="Unassembled WGS sequence"/>
</dbReference>
<evidence type="ECO:0000259" key="3">
    <source>
        <dbReference type="PROSITE" id="PS51464"/>
    </source>
</evidence>
<keyword evidence="1 4" id="KW-0456">Lyase</keyword>
<dbReference type="Pfam" id="PF22645">
    <property type="entry name" value="GKRP_SIS_N"/>
    <property type="match status" value="1"/>
</dbReference>
<feature type="domain" description="SIS" evidence="3">
    <location>
        <begin position="56"/>
        <end position="219"/>
    </location>
</feature>
<dbReference type="InterPro" id="IPR046348">
    <property type="entry name" value="SIS_dom_sf"/>
</dbReference>
<accession>A0ABS7BVD6</accession>
<evidence type="ECO:0000256" key="2">
    <source>
        <dbReference type="ARBA" id="ARBA00023277"/>
    </source>
</evidence>
<keyword evidence="5" id="KW-1185">Reference proteome</keyword>
<dbReference type="PROSITE" id="PS01272">
    <property type="entry name" value="GCKR"/>
    <property type="match status" value="1"/>
</dbReference>
<dbReference type="PANTHER" id="PTHR10088:SF4">
    <property type="entry name" value="GLUCOKINASE REGULATORY PROTEIN"/>
    <property type="match status" value="1"/>
</dbReference>
<keyword evidence="2" id="KW-0119">Carbohydrate metabolism</keyword>
<dbReference type="SUPFAM" id="SSF53697">
    <property type="entry name" value="SIS domain"/>
    <property type="match status" value="1"/>
</dbReference>
<evidence type="ECO:0000313" key="4">
    <source>
        <dbReference type="EMBL" id="MBW7452585.1"/>
    </source>
</evidence>
<dbReference type="CDD" id="cd05007">
    <property type="entry name" value="SIS_Etherase"/>
    <property type="match status" value="1"/>
</dbReference>
<dbReference type="InterPro" id="IPR005488">
    <property type="entry name" value="Etherase_MurQ"/>
</dbReference>